<comment type="catalytic activity">
    <reaction evidence="5">
        <text>3'-dephospho-CoA + ATP = ADP + CoA + H(+)</text>
        <dbReference type="Rhea" id="RHEA:18245"/>
        <dbReference type="ChEBI" id="CHEBI:15378"/>
        <dbReference type="ChEBI" id="CHEBI:30616"/>
        <dbReference type="ChEBI" id="CHEBI:57287"/>
        <dbReference type="ChEBI" id="CHEBI:57328"/>
        <dbReference type="ChEBI" id="CHEBI:456216"/>
        <dbReference type="EC" id="2.7.1.24"/>
    </reaction>
</comment>
<dbReference type="GO" id="GO:0005524">
    <property type="term" value="F:ATP binding"/>
    <property type="evidence" value="ECO:0007669"/>
    <property type="project" value="UniProtKB-UniRule"/>
</dbReference>
<dbReference type="NCBIfam" id="TIGR00152">
    <property type="entry name" value="dephospho-CoA kinase"/>
    <property type="match status" value="1"/>
</dbReference>
<dbReference type="HAMAP" id="MF_00376">
    <property type="entry name" value="Dephospho_CoA_kinase"/>
    <property type="match status" value="1"/>
</dbReference>
<comment type="similarity">
    <text evidence="1 5">Belongs to the CoaE family.</text>
</comment>
<evidence type="ECO:0000256" key="5">
    <source>
        <dbReference type="HAMAP-Rule" id="MF_00376"/>
    </source>
</evidence>
<dbReference type="GO" id="GO:0005737">
    <property type="term" value="C:cytoplasm"/>
    <property type="evidence" value="ECO:0007669"/>
    <property type="project" value="UniProtKB-SubCell"/>
</dbReference>
<keyword evidence="2 5" id="KW-0547">Nucleotide-binding</keyword>
<name>D5HD24_SALRM</name>
<evidence type="ECO:0000313" key="8">
    <source>
        <dbReference type="EMBL" id="CBH25929.1"/>
    </source>
</evidence>
<dbReference type="PANTHER" id="PTHR10695:SF46">
    <property type="entry name" value="BIFUNCTIONAL COENZYME A SYNTHASE-RELATED"/>
    <property type="match status" value="1"/>
</dbReference>
<proteinExistence type="inferred from homology"/>
<dbReference type="PROSITE" id="PS51219">
    <property type="entry name" value="DPCK"/>
    <property type="match status" value="1"/>
</dbReference>
<dbReference type="EC" id="2.7.1.24" evidence="5 6"/>
<dbReference type="CDD" id="cd02022">
    <property type="entry name" value="DPCK"/>
    <property type="match status" value="1"/>
</dbReference>
<dbReference type="PANTHER" id="PTHR10695">
    <property type="entry name" value="DEPHOSPHO-COA KINASE-RELATED"/>
    <property type="match status" value="1"/>
</dbReference>
<feature type="binding site" evidence="5">
    <location>
        <begin position="34"/>
        <end position="39"/>
    </location>
    <ligand>
        <name>ATP</name>
        <dbReference type="ChEBI" id="CHEBI:30616"/>
    </ligand>
</feature>
<evidence type="ECO:0000256" key="6">
    <source>
        <dbReference type="NCBIfam" id="TIGR00152"/>
    </source>
</evidence>
<evidence type="ECO:0000256" key="4">
    <source>
        <dbReference type="ARBA" id="ARBA00022993"/>
    </source>
</evidence>
<comment type="function">
    <text evidence="5">Catalyzes the phosphorylation of the 3'-hydroxyl group of dephosphocoenzyme A to form coenzyme A.</text>
</comment>
<dbReference type="InterPro" id="IPR027417">
    <property type="entry name" value="P-loop_NTPase"/>
</dbReference>
<dbReference type="Gene3D" id="3.40.50.300">
    <property type="entry name" value="P-loop containing nucleotide triphosphate hydrolases"/>
    <property type="match status" value="1"/>
</dbReference>
<comment type="subcellular location">
    <subcellularLocation>
        <location evidence="5">Cytoplasm</location>
    </subcellularLocation>
</comment>
<keyword evidence="5 8" id="KW-0418">Kinase</keyword>
<dbReference type="InterPro" id="IPR001977">
    <property type="entry name" value="Depp_CoAkinase"/>
</dbReference>
<dbReference type="Proteomes" id="UP000000933">
    <property type="component" value="Chromosome"/>
</dbReference>
<gene>
    <name evidence="5 8" type="primary">coaE</name>
    <name evidence="8" type="ordered locus">SRM_03008</name>
</gene>
<keyword evidence="4 5" id="KW-0173">Coenzyme A biosynthesis</keyword>
<dbReference type="HOGENOM" id="CLU_057180_1_1_10"/>
<comment type="pathway">
    <text evidence="5">Cofactor biosynthesis; coenzyme A biosynthesis; CoA from (R)-pantothenate: step 5/5.</text>
</comment>
<evidence type="ECO:0000313" key="9">
    <source>
        <dbReference type="Proteomes" id="UP000000933"/>
    </source>
</evidence>
<organism evidence="8 9">
    <name type="scientific">Salinibacter ruber (strain M8)</name>
    <dbReference type="NCBI Taxonomy" id="761659"/>
    <lineage>
        <taxon>Bacteria</taxon>
        <taxon>Pseudomonadati</taxon>
        <taxon>Rhodothermota</taxon>
        <taxon>Rhodothermia</taxon>
        <taxon>Rhodothermales</taxon>
        <taxon>Salinibacteraceae</taxon>
        <taxon>Salinibacter</taxon>
    </lineage>
</organism>
<accession>D5HD24</accession>
<reference evidence="8 9" key="1">
    <citation type="journal article" date="2010" name="ISME J.">
        <title>Fine-scale evolution: genomic, phenotypic and ecological differentiation in two coexisting Salinibacter ruber strains.</title>
        <authorList>
            <person name="Pena A."/>
            <person name="Teeling H."/>
            <person name="Huerta-Cepas J."/>
            <person name="Santos F."/>
            <person name="Yarza P."/>
            <person name="Brito-Echeverria J."/>
            <person name="Lucio M."/>
            <person name="Schmitt-Kopplin P."/>
            <person name="Meseguer I."/>
            <person name="Schenowitz C."/>
            <person name="Dossat C."/>
            <person name="Barbe V."/>
            <person name="Dopazo J."/>
            <person name="Rossello-Mora R."/>
            <person name="Schuler M."/>
            <person name="Glockner F.O."/>
            <person name="Amann R."/>
            <person name="Gabaldon T."/>
            <person name="Anton J."/>
        </authorList>
    </citation>
    <scope>NUCLEOTIDE SEQUENCE [LARGE SCALE GENOMIC DNA]</scope>
    <source>
        <strain evidence="8 9">M8</strain>
    </source>
</reference>
<dbReference type="SUPFAM" id="SSF52540">
    <property type="entry name" value="P-loop containing nucleoside triphosphate hydrolases"/>
    <property type="match status" value="1"/>
</dbReference>
<dbReference type="GO" id="GO:0015937">
    <property type="term" value="P:coenzyme A biosynthetic process"/>
    <property type="evidence" value="ECO:0007669"/>
    <property type="project" value="UniProtKB-UniRule"/>
</dbReference>
<keyword evidence="5" id="KW-0963">Cytoplasm</keyword>
<protein>
    <recommendedName>
        <fullName evidence="5 6">Dephospho-CoA kinase</fullName>
        <ecNumber evidence="5 6">2.7.1.24</ecNumber>
    </recommendedName>
    <alternativeName>
        <fullName evidence="5">Dephosphocoenzyme A kinase</fullName>
    </alternativeName>
</protein>
<dbReference type="UniPathway" id="UPA00241">
    <property type="reaction ID" value="UER00356"/>
</dbReference>
<keyword evidence="7" id="KW-0472">Membrane</keyword>
<keyword evidence="7" id="KW-1133">Transmembrane helix</keyword>
<evidence type="ECO:0000256" key="3">
    <source>
        <dbReference type="ARBA" id="ARBA00022840"/>
    </source>
</evidence>
<evidence type="ECO:0000256" key="7">
    <source>
        <dbReference type="SAM" id="Phobius"/>
    </source>
</evidence>
<dbReference type="Pfam" id="PF01121">
    <property type="entry name" value="CoaE"/>
    <property type="match status" value="1"/>
</dbReference>
<dbReference type="GO" id="GO:0004140">
    <property type="term" value="F:dephospho-CoA kinase activity"/>
    <property type="evidence" value="ECO:0007669"/>
    <property type="project" value="UniProtKB-UniRule"/>
</dbReference>
<feature type="transmembrane region" description="Helical" evidence="7">
    <location>
        <begin position="12"/>
        <end position="33"/>
    </location>
</feature>
<dbReference type="PATRIC" id="fig|761659.10.peg.3282"/>
<dbReference type="KEGG" id="srm:SRM_03008"/>
<sequence>MRVGGGRLSPGGNVFVLHFCFVAVTTLGVTGGIGSGKTTVCGFLEEKGARVFYADLEAKRLMQENADVRAAIVEAFGAAAYHEDDTLNREYLAEQVFGEAGRVGRLNGIVHPHVFDAFEAAKERAVDEGVSLLVHEAALLFEAGGDEHVDVTAAVVAPEADRIAWVTARDDVSSGQVRARMQHQLSQEELRERADHVLENDGTLNDLRRKSAELYWAVTGGQ</sequence>
<keyword evidence="3 5" id="KW-0067">ATP-binding</keyword>
<keyword evidence="7" id="KW-0812">Transmembrane</keyword>
<dbReference type="EMBL" id="FP565814">
    <property type="protein sequence ID" value="CBH25929.1"/>
    <property type="molecule type" value="Genomic_DNA"/>
</dbReference>
<evidence type="ECO:0000256" key="1">
    <source>
        <dbReference type="ARBA" id="ARBA00009018"/>
    </source>
</evidence>
<keyword evidence="5 8" id="KW-0808">Transferase</keyword>
<evidence type="ECO:0000256" key="2">
    <source>
        <dbReference type="ARBA" id="ARBA00022741"/>
    </source>
</evidence>
<dbReference type="AlphaFoldDB" id="D5HD24"/>
<reference evidence="9" key="2">
    <citation type="submission" date="2010-04" db="EMBL/GenBank/DDBJ databases">
        <title>Genome sequence of Salinibacter ruber M8.</title>
        <authorList>
            <consortium name="Genoscope"/>
        </authorList>
    </citation>
    <scope>NUCLEOTIDE SEQUENCE [LARGE SCALE GENOMIC DNA]</scope>
    <source>
        <strain evidence="9">M8</strain>
    </source>
</reference>